<feature type="transmembrane region" description="Helical" evidence="8">
    <location>
        <begin position="108"/>
        <end position="125"/>
    </location>
</feature>
<gene>
    <name evidence="9" type="ORF">MNOR_LOCUS27218</name>
</gene>
<feature type="transmembrane region" description="Helical" evidence="8">
    <location>
        <begin position="71"/>
        <end position="96"/>
    </location>
</feature>
<keyword evidence="10" id="KW-1185">Reference proteome</keyword>
<dbReference type="AlphaFoldDB" id="A0AAV2RQ08"/>
<dbReference type="EMBL" id="CAXKWB010028260">
    <property type="protein sequence ID" value="CAL4133550.1"/>
    <property type="molecule type" value="Genomic_DNA"/>
</dbReference>
<dbReference type="PANTHER" id="PTHR20855">
    <property type="entry name" value="ADIPOR/PROGESTIN RECEPTOR-RELATED"/>
    <property type="match status" value="1"/>
</dbReference>
<keyword evidence="7" id="KW-0479">Metal-binding</keyword>
<proteinExistence type="inferred from homology"/>
<keyword evidence="7" id="KW-0862">Zinc</keyword>
<reference evidence="9 10" key="1">
    <citation type="submission" date="2024-05" db="EMBL/GenBank/DDBJ databases">
        <authorList>
            <person name="Wallberg A."/>
        </authorList>
    </citation>
    <scope>NUCLEOTIDE SEQUENCE [LARGE SCALE GENOMIC DNA]</scope>
</reference>
<comment type="subcellular location">
    <subcellularLocation>
        <location evidence="1">Cell membrane</location>
        <topology evidence="1">Multi-pass membrane protein</topology>
    </subcellularLocation>
</comment>
<evidence type="ECO:0000256" key="1">
    <source>
        <dbReference type="ARBA" id="ARBA00004651"/>
    </source>
</evidence>
<evidence type="ECO:0000256" key="4">
    <source>
        <dbReference type="ARBA" id="ARBA00022692"/>
    </source>
</evidence>
<comment type="similarity">
    <text evidence="2">Belongs to the ADIPOR family.</text>
</comment>
<feature type="binding site" evidence="7">
    <location>
        <position position="214"/>
    </location>
    <ligand>
        <name>Zn(2+)</name>
        <dbReference type="ChEBI" id="CHEBI:29105"/>
    </ligand>
</feature>
<dbReference type="InterPro" id="IPR004254">
    <property type="entry name" value="AdipoR/HlyIII-related"/>
</dbReference>
<evidence type="ECO:0000313" key="9">
    <source>
        <dbReference type="EMBL" id="CAL4133550.1"/>
    </source>
</evidence>
<dbReference type="GO" id="GO:0005886">
    <property type="term" value="C:plasma membrane"/>
    <property type="evidence" value="ECO:0007669"/>
    <property type="project" value="UniProtKB-SubCell"/>
</dbReference>
<dbReference type="PANTHER" id="PTHR20855:SF3">
    <property type="entry name" value="LD03007P"/>
    <property type="match status" value="1"/>
</dbReference>
<organism evidence="9 10">
    <name type="scientific">Meganyctiphanes norvegica</name>
    <name type="common">Northern krill</name>
    <name type="synonym">Thysanopoda norvegica</name>
    <dbReference type="NCBI Taxonomy" id="48144"/>
    <lineage>
        <taxon>Eukaryota</taxon>
        <taxon>Metazoa</taxon>
        <taxon>Ecdysozoa</taxon>
        <taxon>Arthropoda</taxon>
        <taxon>Crustacea</taxon>
        <taxon>Multicrustacea</taxon>
        <taxon>Malacostraca</taxon>
        <taxon>Eumalacostraca</taxon>
        <taxon>Eucarida</taxon>
        <taxon>Euphausiacea</taxon>
        <taxon>Euphausiidae</taxon>
        <taxon>Meganyctiphanes</taxon>
    </lineage>
</organism>
<evidence type="ECO:0000256" key="2">
    <source>
        <dbReference type="ARBA" id="ARBA00007018"/>
    </source>
</evidence>
<dbReference type="InterPro" id="IPR005744">
    <property type="entry name" value="Hy-lIII"/>
</dbReference>
<feature type="binding site" evidence="7">
    <location>
        <position position="88"/>
    </location>
    <ligand>
        <name>Zn(2+)</name>
        <dbReference type="ChEBI" id="CHEBI:29105"/>
    </ligand>
</feature>
<dbReference type="GO" id="GO:0140911">
    <property type="term" value="F:pore-forming activity"/>
    <property type="evidence" value="ECO:0007669"/>
    <property type="project" value="InterPro"/>
</dbReference>
<dbReference type="Proteomes" id="UP001497623">
    <property type="component" value="Unassembled WGS sequence"/>
</dbReference>
<keyword evidence="5 8" id="KW-1133">Transmembrane helix</keyword>
<comment type="caution">
    <text evidence="9">The sequence shown here is derived from an EMBL/GenBank/DDBJ whole genome shotgun (WGS) entry which is preliminary data.</text>
</comment>
<feature type="transmembrane region" description="Helical" evidence="8">
    <location>
        <begin position="137"/>
        <end position="154"/>
    </location>
</feature>
<accession>A0AAV2RQ08</accession>
<feature type="transmembrane region" description="Helical" evidence="8">
    <location>
        <begin position="191"/>
        <end position="208"/>
    </location>
</feature>
<keyword evidence="3" id="KW-1003">Cell membrane</keyword>
<keyword evidence="6 8" id="KW-0472">Membrane</keyword>
<sequence length="275" mass="30672">METVLPTISDPKRKGMGWMNPKAIGPAAYVPTDVEHWANMVTHGVFVLPTAYCATLMVGASRSDTQQAASIVYGIGLTGLFAVSTFFHIVFYLGYFKNLKEVLHRGDRAMIYIFIASSYTPWLILRPLPPDCWTVNLKWGVWVLAVIGIIYQQIFHERYKLLETCLYLTIGILPSLAVIDMEDHTGLDELKLGGGIYILGVIFFKVDGRIPMAHAIWHLFVVLGAFIHYYAVMTYLILPQHPDGGKLDPASMMLSLTQGSFDPQTCDKNVPDCAP</sequence>
<feature type="binding site" evidence="7">
    <location>
        <position position="218"/>
    </location>
    <ligand>
        <name>Zn(2+)</name>
        <dbReference type="ChEBI" id="CHEBI:29105"/>
    </ligand>
</feature>
<evidence type="ECO:0008006" key="11">
    <source>
        <dbReference type="Google" id="ProtNLM"/>
    </source>
</evidence>
<dbReference type="Pfam" id="PF03006">
    <property type="entry name" value="HlyIII"/>
    <property type="match status" value="1"/>
</dbReference>
<feature type="non-terminal residue" evidence="9">
    <location>
        <position position="275"/>
    </location>
</feature>
<dbReference type="NCBIfam" id="TIGR01065">
    <property type="entry name" value="hlyIII"/>
    <property type="match status" value="1"/>
</dbReference>
<evidence type="ECO:0000256" key="3">
    <source>
        <dbReference type="ARBA" id="ARBA00022475"/>
    </source>
</evidence>
<evidence type="ECO:0000256" key="5">
    <source>
        <dbReference type="ARBA" id="ARBA00022989"/>
    </source>
</evidence>
<feature type="transmembrane region" description="Helical" evidence="8">
    <location>
        <begin position="215"/>
        <end position="238"/>
    </location>
</feature>
<evidence type="ECO:0000256" key="8">
    <source>
        <dbReference type="SAM" id="Phobius"/>
    </source>
</evidence>
<protein>
    <recommendedName>
        <fullName evidence="11">Monocyte to macrophage differentiation factor 2</fullName>
    </recommendedName>
</protein>
<evidence type="ECO:0000313" key="10">
    <source>
        <dbReference type="Proteomes" id="UP001497623"/>
    </source>
</evidence>
<evidence type="ECO:0000256" key="7">
    <source>
        <dbReference type="PIRSR" id="PIRSR604254-1"/>
    </source>
</evidence>
<name>A0AAV2RQ08_MEGNR</name>
<keyword evidence="4 8" id="KW-0812">Transmembrane</keyword>
<dbReference type="GO" id="GO:0046872">
    <property type="term" value="F:metal ion binding"/>
    <property type="evidence" value="ECO:0007669"/>
    <property type="project" value="UniProtKB-KW"/>
</dbReference>
<evidence type="ECO:0000256" key="6">
    <source>
        <dbReference type="ARBA" id="ARBA00023136"/>
    </source>
</evidence>